<evidence type="ECO:0008006" key="4">
    <source>
        <dbReference type="Google" id="ProtNLM"/>
    </source>
</evidence>
<comment type="caution">
    <text evidence="2">The sequence shown here is derived from an EMBL/GenBank/DDBJ whole genome shotgun (WGS) entry which is preliminary data.</text>
</comment>
<evidence type="ECO:0000313" key="3">
    <source>
        <dbReference type="Proteomes" id="UP001500729"/>
    </source>
</evidence>
<dbReference type="EMBL" id="BAAAGS010000024">
    <property type="protein sequence ID" value="GAA0535349.1"/>
    <property type="molecule type" value="Genomic_DNA"/>
</dbReference>
<evidence type="ECO:0000256" key="1">
    <source>
        <dbReference type="SAM" id="SignalP"/>
    </source>
</evidence>
<evidence type="ECO:0000313" key="2">
    <source>
        <dbReference type="EMBL" id="GAA0535349.1"/>
    </source>
</evidence>
<keyword evidence="3" id="KW-1185">Reference proteome</keyword>
<organism evidence="2 3">
    <name type="scientific">Saccharopolyspora erythraea</name>
    <name type="common">Streptomyces erythraeus</name>
    <dbReference type="NCBI Taxonomy" id="1836"/>
    <lineage>
        <taxon>Bacteria</taxon>
        <taxon>Bacillati</taxon>
        <taxon>Actinomycetota</taxon>
        <taxon>Actinomycetes</taxon>
        <taxon>Pseudonocardiales</taxon>
        <taxon>Pseudonocardiaceae</taxon>
        <taxon>Saccharopolyspora</taxon>
    </lineage>
</organism>
<proteinExistence type="predicted"/>
<keyword evidence="1" id="KW-0732">Signal</keyword>
<feature type="signal peptide" evidence="1">
    <location>
        <begin position="1"/>
        <end position="26"/>
    </location>
</feature>
<protein>
    <recommendedName>
        <fullName evidence="4">Secreted protein</fullName>
    </recommendedName>
</protein>
<dbReference type="Proteomes" id="UP001500729">
    <property type="component" value="Unassembled WGS sequence"/>
</dbReference>
<feature type="chain" id="PRO_5046136749" description="Secreted protein" evidence="1">
    <location>
        <begin position="27"/>
        <end position="49"/>
    </location>
</feature>
<gene>
    <name evidence="2" type="ORF">GCM10009533_38110</name>
</gene>
<reference evidence="2 3" key="1">
    <citation type="journal article" date="2019" name="Int. J. Syst. Evol. Microbiol.">
        <title>The Global Catalogue of Microorganisms (GCM) 10K type strain sequencing project: providing services to taxonomists for standard genome sequencing and annotation.</title>
        <authorList>
            <consortium name="The Broad Institute Genomics Platform"/>
            <consortium name="The Broad Institute Genome Sequencing Center for Infectious Disease"/>
            <person name="Wu L."/>
            <person name="Ma J."/>
        </authorList>
    </citation>
    <scope>NUCLEOTIDE SEQUENCE [LARGE SCALE GENOMIC DNA]</scope>
    <source>
        <strain evidence="2 3">JCM 10303</strain>
    </source>
</reference>
<name>A0ABN1D677_SACER</name>
<sequence>MRVRSLILAMLATAGLTVMGAAPASAALGPLGDLIGGKGSPVTALLGGK</sequence>
<accession>A0ABN1D677</accession>